<feature type="domain" description="F-box" evidence="3">
    <location>
        <begin position="1"/>
        <end position="48"/>
    </location>
</feature>
<feature type="compositionally biased region" description="Basic residues" evidence="1">
    <location>
        <begin position="594"/>
        <end position="604"/>
    </location>
</feature>
<feature type="compositionally biased region" description="Pro residues" evidence="1">
    <location>
        <begin position="609"/>
        <end position="627"/>
    </location>
</feature>
<feature type="region of interest" description="Disordered" evidence="1">
    <location>
        <begin position="834"/>
        <end position="875"/>
    </location>
</feature>
<evidence type="ECO:0000256" key="2">
    <source>
        <dbReference type="SAM" id="SignalP"/>
    </source>
</evidence>
<proteinExistence type="predicted"/>
<feature type="chain" id="PRO_5034152170" description="F-box domain-containing protein" evidence="2">
    <location>
        <begin position="22"/>
        <end position="875"/>
    </location>
</feature>
<dbReference type="AlphaFoldDB" id="A0A8H3GKC3"/>
<feature type="signal peptide" evidence="2">
    <location>
        <begin position="1"/>
        <end position="21"/>
    </location>
</feature>
<comment type="caution">
    <text evidence="4">The sequence shown here is derived from an EMBL/GenBank/DDBJ whole genome shotgun (WGS) entry which is preliminary data.</text>
</comment>
<reference evidence="4" key="1">
    <citation type="submission" date="2021-01" db="EMBL/GenBank/DDBJ databases">
        <authorList>
            <person name="Kaushik A."/>
        </authorList>
    </citation>
    <scope>NUCLEOTIDE SEQUENCE</scope>
    <source>
        <strain evidence="4">AG4-R118</strain>
    </source>
</reference>
<dbReference type="InterPro" id="IPR001810">
    <property type="entry name" value="F-box_dom"/>
</dbReference>
<dbReference type="InterPro" id="IPR036047">
    <property type="entry name" value="F-box-like_dom_sf"/>
</dbReference>
<feature type="region of interest" description="Disordered" evidence="1">
    <location>
        <begin position="585"/>
        <end position="643"/>
    </location>
</feature>
<dbReference type="CDD" id="cd09917">
    <property type="entry name" value="F-box_SF"/>
    <property type="match status" value="1"/>
</dbReference>
<dbReference type="Gene3D" id="1.20.1280.50">
    <property type="match status" value="1"/>
</dbReference>
<feature type="compositionally biased region" description="Acidic residues" evidence="1">
    <location>
        <begin position="834"/>
        <end position="849"/>
    </location>
</feature>
<gene>
    <name evidence="4" type="ORF">RDB_LOCUS83811</name>
</gene>
<protein>
    <recommendedName>
        <fullName evidence="3">F-box domain-containing protein</fullName>
    </recommendedName>
</protein>
<accession>A0A8H3GKC3</accession>
<evidence type="ECO:0000313" key="5">
    <source>
        <dbReference type="Proteomes" id="UP000663888"/>
    </source>
</evidence>
<name>A0A8H3GKC3_9AGAM</name>
<dbReference type="Pfam" id="PF12937">
    <property type="entry name" value="F-box-like"/>
    <property type="match status" value="1"/>
</dbReference>
<dbReference type="PROSITE" id="PS50181">
    <property type="entry name" value="FBOX"/>
    <property type="match status" value="1"/>
</dbReference>
<dbReference type="EMBL" id="CAJMWX010001050">
    <property type="protein sequence ID" value="CAE6458486.1"/>
    <property type="molecule type" value="Genomic_DNA"/>
</dbReference>
<feature type="compositionally biased region" description="Basic and acidic residues" evidence="1">
    <location>
        <begin position="858"/>
        <end position="867"/>
    </location>
</feature>
<dbReference type="Proteomes" id="UP000663888">
    <property type="component" value="Unassembled WGS sequence"/>
</dbReference>
<organism evidence="4 5">
    <name type="scientific">Rhizoctonia solani</name>
    <dbReference type="NCBI Taxonomy" id="456999"/>
    <lineage>
        <taxon>Eukaryota</taxon>
        <taxon>Fungi</taxon>
        <taxon>Dikarya</taxon>
        <taxon>Basidiomycota</taxon>
        <taxon>Agaricomycotina</taxon>
        <taxon>Agaricomycetes</taxon>
        <taxon>Cantharellales</taxon>
        <taxon>Ceratobasidiaceae</taxon>
        <taxon>Rhizoctonia</taxon>
    </lineage>
</organism>
<dbReference type="SUPFAM" id="SSF81383">
    <property type="entry name" value="F-box domain"/>
    <property type="match status" value="1"/>
</dbReference>
<evidence type="ECO:0000313" key="4">
    <source>
        <dbReference type="EMBL" id="CAE6458486.1"/>
    </source>
</evidence>
<evidence type="ECO:0000259" key="3">
    <source>
        <dbReference type="PROSITE" id="PS50181"/>
    </source>
</evidence>
<keyword evidence="2" id="KW-0732">Signal</keyword>
<evidence type="ECO:0000256" key="1">
    <source>
        <dbReference type="SAM" id="MobiDB-lite"/>
    </source>
</evidence>
<sequence length="875" mass="97974">MHILQLPTDIIIIILSHLAASKDLCACSQTCRAIYNLFIISPQLYHRLLLARAGLVDTPYGVQNNSVRDRTRLVADLERRWWPRDLLSRRQLKILLDNPCIDYQICSGVIIAGILSSTGDSLHELQVYRLPSYLTGLKSKLWKHKLEADMRVRQTKADSSQDLLVLVGTNIPNSELFGTKYTINLYLRTLSTNDKHPATSSATLSLNKVLSAQSFMNSYSHDRIILRIYRDTLGVLTNPDSTDSQAERTPQSLVVWQWTSGQQLVVLASPDNLVINDFTFIEPQAVLLTHSTTPSGPGISTMHFVCGQPYSRSPDNSISPLSSLDTSTFFQLPSPPSCSHECLKMGSVKILNEPPPDTFQLTPTSSNHAPIVFTPDPSESANIVAFSLSIQLRTFGTTQVNVIKHTLLACASNFSIHPPSLKRVYTFEEWNSQGTHWFAGEPGFLYGQRYALASFQRPRTNVDVYDFNPCHTESPDAGWLTLFKDWNSRLSREIVPKLGTHRTKCGHKRYLSSELKSTMLHKRQSMKAGLARLQDRVIGALNNECIITIELERGGLVRDRGELHDDILIPNHDIRFHPSHLSLPKLWGMPGPRNKPKNKKKKGNKAQQAPPPPKPTTNTEPSPPPQPKSSHIHEEVSGCVVDPGTGPRVRDIYAFFKSSFAAPPSLDDPVCDWFFDSTTYTIIEQLLPQELSLILHYNRTRLVDRVCPACRRFYRLGDPLPFLAPEPGSIDELDRQLEDSRAPHEQQISGLCSFVCFSLACFNYPGARGAWGRTAELLDPWTTELLNGPGAGIPDHGMSDLVKMTRNHDLGIGYMISKPWPGAPVLYEFDEDVAGGDPIVEDDEDEFWAEESPYSSDSEPRGRERFIKPLGASRI</sequence>